<dbReference type="GO" id="GO:0005789">
    <property type="term" value="C:endoplasmic reticulum membrane"/>
    <property type="evidence" value="ECO:0007669"/>
    <property type="project" value="UniProtKB-SubCell"/>
</dbReference>
<keyword evidence="5 7" id="KW-1133">Transmembrane helix</keyword>
<evidence type="ECO:0000256" key="2">
    <source>
        <dbReference type="ARBA" id="ARBA00010430"/>
    </source>
</evidence>
<evidence type="ECO:0000256" key="7">
    <source>
        <dbReference type="RuleBase" id="RU365085"/>
    </source>
</evidence>
<keyword evidence="4 7" id="KW-0256">Endoplasmic reticulum</keyword>
<reference evidence="8" key="1">
    <citation type="submission" date="2020-06" db="EMBL/GenBank/DDBJ databases">
        <title>Genomes of multiple members of Pneumocystis genus reveal paths to human pathogen Pneumocystis jirovecii.</title>
        <authorList>
            <person name="Cisse O.H."/>
            <person name="Ma L."/>
            <person name="Dekker J."/>
            <person name="Khil P."/>
            <person name="Jo J."/>
            <person name="Brenchley J."/>
            <person name="Blair R."/>
            <person name="Pahar B."/>
            <person name="Chabe M."/>
            <person name="Van Rompay K.A."/>
            <person name="Keesler R."/>
            <person name="Sukura A."/>
            <person name="Hirsch V."/>
            <person name="Kutty G."/>
            <person name="Liu Y."/>
            <person name="Peng L."/>
            <person name="Chen J."/>
            <person name="Song J."/>
            <person name="Weissenbacher-Lang C."/>
            <person name="Xu J."/>
            <person name="Upham N.S."/>
            <person name="Stajich J.E."/>
            <person name="Cuomo C.A."/>
            <person name="Cushion M.T."/>
            <person name="Kovacs J.A."/>
        </authorList>
    </citation>
    <scope>NUCLEOTIDE SEQUENCE</scope>
    <source>
        <strain evidence="8">2A</strain>
    </source>
</reference>
<keyword evidence="6 7" id="KW-0472">Membrane</keyword>
<dbReference type="AlphaFoldDB" id="A0A899FYE4"/>
<organism evidence="8 9">
    <name type="scientific">Pneumocystis wakefieldiae</name>
    <dbReference type="NCBI Taxonomy" id="38082"/>
    <lineage>
        <taxon>Eukaryota</taxon>
        <taxon>Fungi</taxon>
        <taxon>Dikarya</taxon>
        <taxon>Ascomycota</taxon>
        <taxon>Taphrinomycotina</taxon>
        <taxon>Pneumocystomycetes</taxon>
        <taxon>Pneumocystaceae</taxon>
        <taxon>Pneumocystis</taxon>
    </lineage>
</organism>
<dbReference type="GO" id="GO:0033185">
    <property type="term" value="C:dolichol-phosphate-mannose synthase complex"/>
    <property type="evidence" value="ECO:0007669"/>
    <property type="project" value="TreeGrafter"/>
</dbReference>
<dbReference type="Pfam" id="PF08285">
    <property type="entry name" value="DPM3"/>
    <property type="match status" value="1"/>
</dbReference>
<evidence type="ECO:0000313" key="8">
    <source>
        <dbReference type="EMBL" id="QSL65335.1"/>
    </source>
</evidence>
<dbReference type="PANTHER" id="PTHR16433:SF0">
    <property type="entry name" value="DOLICHOL-PHOSPHATE MANNOSYLTRANSFERASE SUBUNIT 3"/>
    <property type="match status" value="1"/>
</dbReference>
<keyword evidence="3 7" id="KW-0812">Transmembrane</keyword>
<dbReference type="UniPathway" id="UPA00378"/>
<proteinExistence type="inferred from homology"/>
<accession>A0A899FYE4</accession>
<feature type="transmembrane region" description="Helical" evidence="7">
    <location>
        <begin position="20"/>
        <end position="36"/>
    </location>
</feature>
<comment type="function">
    <text evidence="7">Stabilizer subunit of the dolichol-phosphate mannose (DPM) synthase complex; tethers catalytic subunit to the ER.</text>
</comment>
<evidence type="ECO:0000256" key="5">
    <source>
        <dbReference type="ARBA" id="ARBA00022989"/>
    </source>
</evidence>
<dbReference type="EMBL" id="CP054537">
    <property type="protein sequence ID" value="QSL65335.1"/>
    <property type="molecule type" value="Genomic_DNA"/>
</dbReference>
<protein>
    <recommendedName>
        <fullName evidence="7">Dolichol-phosphate mannosyltransferase subunit 3</fullName>
    </recommendedName>
</protein>
<keyword evidence="9" id="KW-1185">Reference proteome</keyword>
<name>A0A899FYE4_9ASCO</name>
<dbReference type="Proteomes" id="UP000663699">
    <property type="component" value="Chromosome 6"/>
</dbReference>
<evidence type="ECO:0000256" key="3">
    <source>
        <dbReference type="ARBA" id="ARBA00022692"/>
    </source>
</evidence>
<dbReference type="GO" id="GO:0006506">
    <property type="term" value="P:GPI anchor biosynthetic process"/>
    <property type="evidence" value="ECO:0007669"/>
    <property type="project" value="TreeGrafter"/>
</dbReference>
<comment type="pathway">
    <text evidence="7">Protein modification; protein glycosylation.</text>
</comment>
<dbReference type="InterPro" id="IPR013174">
    <property type="entry name" value="DPM3"/>
</dbReference>
<dbReference type="PANTHER" id="PTHR16433">
    <property type="entry name" value="DOLICHOL-PHOSPHATE MANNOSYLTRANSFERASE SUBUNIT 3"/>
    <property type="match status" value="1"/>
</dbReference>
<dbReference type="OrthoDB" id="2014333at2759"/>
<sequence>MTDLYKPLNVLKHRKLNKIYWGLAFFIIALAGWVTSETSSLITWFYIILFWLLVSIGSFLLGYLGFQLIVFDDKQEAYEMILKDIKEATDWLRTHGINVET</sequence>
<evidence type="ECO:0000256" key="4">
    <source>
        <dbReference type="ARBA" id="ARBA00022824"/>
    </source>
</evidence>
<evidence type="ECO:0000256" key="6">
    <source>
        <dbReference type="ARBA" id="ARBA00023136"/>
    </source>
</evidence>
<gene>
    <name evidence="8" type="ORF">MERGE_002645</name>
</gene>
<comment type="similarity">
    <text evidence="2 7">Belongs to the DPM3 family.</text>
</comment>
<feature type="transmembrane region" description="Helical" evidence="7">
    <location>
        <begin position="42"/>
        <end position="66"/>
    </location>
</feature>
<evidence type="ECO:0000256" key="1">
    <source>
        <dbReference type="ARBA" id="ARBA00004477"/>
    </source>
</evidence>
<comment type="subcellular location">
    <subcellularLocation>
        <location evidence="1 7">Endoplasmic reticulum membrane</location>
        <topology evidence="1 7">Multi-pass membrane protein</topology>
    </subcellularLocation>
</comment>
<comment type="subunit">
    <text evidence="7">Component of the dolichol-phosphate mannose (DPM) synthase complex.</text>
</comment>
<evidence type="ECO:0000313" key="9">
    <source>
        <dbReference type="Proteomes" id="UP000663699"/>
    </source>
</evidence>